<keyword evidence="2" id="KW-1185">Reference proteome</keyword>
<dbReference type="AlphaFoldDB" id="A0AAV5FC41"/>
<evidence type="ECO:0000313" key="2">
    <source>
        <dbReference type="Proteomes" id="UP001054889"/>
    </source>
</evidence>
<gene>
    <name evidence="1" type="primary">gb20994</name>
    <name evidence="1" type="ORF">PR202_gb20994</name>
</gene>
<evidence type="ECO:0000313" key="1">
    <source>
        <dbReference type="EMBL" id="GJN32480.1"/>
    </source>
</evidence>
<sequence length="122" mass="13909">MTDDARHLKIYVGKIDGEVRRHLDKRWAGRADSHSDASDEAAHVRHHLVAVLGHRAWRFQRSLIWSVTLRASPKARGRSRWFTTFSRSLGASARARRLLTVITRETKAKLERGEASREAAIS</sequence>
<proteinExistence type="predicted"/>
<organism evidence="1 2">
    <name type="scientific">Eleusine coracana subsp. coracana</name>
    <dbReference type="NCBI Taxonomy" id="191504"/>
    <lineage>
        <taxon>Eukaryota</taxon>
        <taxon>Viridiplantae</taxon>
        <taxon>Streptophyta</taxon>
        <taxon>Embryophyta</taxon>
        <taxon>Tracheophyta</taxon>
        <taxon>Spermatophyta</taxon>
        <taxon>Magnoliopsida</taxon>
        <taxon>Liliopsida</taxon>
        <taxon>Poales</taxon>
        <taxon>Poaceae</taxon>
        <taxon>PACMAD clade</taxon>
        <taxon>Chloridoideae</taxon>
        <taxon>Cynodonteae</taxon>
        <taxon>Eleusininae</taxon>
        <taxon>Eleusine</taxon>
    </lineage>
</organism>
<reference evidence="1" key="1">
    <citation type="journal article" date="2018" name="DNA Res.">
        <title>Multiple hybrid de novo genome assembly of finger millet, an orphan allotetraploid crop.</title>
        <authorList>
            <person name="Hatakeyama M."/>
            <person name="Aluri S."/>
            <person name="Balachadran M.T."/>
            <person name="Sivarajan S.R."/>
            <person name="Patrignani A."/>
            <person name="Gruter S."/>
            <person name="Poveda L."/>
            <person name="Shimizu-Inatsugi R."/>
            <person name="Baeten J."/>
            <person name="Francoijs K.J."/>
            <person name="Nataraja K.N."/>
            <person name="Reddy Y.A.N."/>
            <person name="Phadnis S."/>
            <person name="Ravikumar R.L."/>
            <person name="Schlapbach R."/>
            <person name="Sreeman S.M."/>
            <person name="Shimizu K.K."/>
        </authorList>
    </citation>
    <scope>NUCLEOTIDE SEQUENCE</scope>
</reference>
<comment type="caution">
    <text evidence="1">The sequence shown here is derived from an EMBL/GenBank/DDBJ whole genome shotgun (WGS) entry which is preliminary data.</text>
</comment>
<dbReference type="EMBL" id="BQKI01000084">
    <property type="protein sequence ID" value="GJN32480.1"/>
    <property type="molecule type" value="Genomic_DNA"/>
</dbReference>
<accession>A0AAV5FC41</accession>
<reference evidence="1" key="2">
    <citation type="submission" date="2021-12" db="EMBL/GenBank/DDBJ databases">
        <title>Resequencing data analysis of finger millet.</title>
        <authorList>
            <person name="Hatakeyama M."/>
            <person name="Aluri S."/>
            <person name="Balachadran M.T."/>
            <person name="Sivarajan S.R."/>
            <person name="Poveda L."/>
            <person name="Shimizu-Inatsugi R."/>
            <person name="Schlapbach R."/>
            <person name="Sreeman S.M."/>
            <person name="Shimizu K.K."/>
        </authorList>
    </citation>
    <scope>NUCLEOTIDE SEQUENCE</scope>
</reference>
<protein>
    <submittedName>
        <fullName evidence="1">Uncharacterized protein</fullName>
    </submittedName>
</protein>
<dbReference type="Proteomes" id="UP001054889">
    <property type="component" value="Unassembled WGS sequence"/>
</dbReference>
<name>A0AAV5FC41_ELECO</name>